<feature type="compositionally biased region" description="Basic and acidic residues" evidence="6">
    <location>
        <begin position="461"/>
        <end position="479"/>
    </location>
</feature>
<evidence type="ECO:0000256" key="1">
    <source>
        <dbReference type="ARBA" id="ARBA00009995"/>
    </source>
</evidence>
<evidence type="ECO:0000256" key="4">
    <source>
        <dbReference type="RuleBase" id="RU003718"/>
    </source>
</evidence>
<dbReference type="Proteomes" id="UP001163823">
    <property type="component" value="Chromosome 4"/>
</dbReference>
<reference evidence="7" key="1">
    <citation type="journal article" date="2023" name="Science">
        <title>Elucidation of the pathway for biosynthesis of saponin adjuvants from the soapbark tree.</title>
        <authorList>
            <person name="Reed J."/>
            <person name="Orme A."/>
            <person name="El-Demerdash A."/>
            <person name="Owen C."/>
            <person name="Martin L.B.B."/>
            <person name="Misra R.C."/>
            <person name="Kikuchi S."/>
            <person name="Rejzek M."/>
            <person name="Martin A.C."/>
            <person name="Harkess A."/>
            <person name="Leebens-Mack J."/>
            <person name="Louveau T."/>
            <person name="Stephenson M.J."/>
            <person name="Osbourn A."/>
        </authorList>
    </citation>
    <scope>NUCLEOTIDE SEQUENCE</scope>
    <source>
        <strain evidence="7">S10</strain>
    </source>
</reference>
<dbReference type="EMBL" id="JARAOO010000004">
    <property type="protein sequence ID" value="KAJ7972312.1"/>
    <property type="molecule type" value="Genomic_DNA"/>
</dbReference>
<dbReference type="CDD" id="cd03784">
    <property type="entry name" value="GT1_Gtf-like"/>
    <property type="match status" value="1"/>
</dbReference>
<name>A0AAD7Q004_QUISA</name>
<organism evidence="7 8">
    <name type="scientific">Quillaja saponaria</name>
    <name type="common">Soap bark tree</name>
    <dbReference type="NCBI Taxonomy" id="32244"/>
    <lineage>
        <taxon>Eukaryota</taxon>
        <taxon>Viridiplantae</taxon>
        <taxon>Streptophyta</taxon>
        <taxon>Embryophyta</taxon>
        <taxon>Tracheophyta</taxon>
        <taxon>Spermatophyta</taxon>
        <taxon>Magnoliopsida</taxon>
        <taxon>eudicotyledons</taxon>
        <taxon>Gunneridae</taxon>
        <taxon>Pentapetalae</taxon>
        <taxon>rosids</taxon>
        <taxon>fabids</taxon>
        <taxon>Fabales</taxon>
        <taxon>Quillajaceae</taxon>
        <taxon>Quillaja</taxon>
    </lineage>
</organism>
<keyword evidence="2 4" id="KW-0328">Glycosyltransferase</keyword>
<dbReference type="Gene3D" id="3.40.50.2000">
    <property type="entry name" value="Glycogen Phosphorylase B"/>
    <property type="match status" value="2"/>
</dbReference>
<comment type="similarity">
    <text evidence="1 4">Belongs to the UDP-glycosyltransferase family.</text>
</comment>
<keyword evidence="3 4" id="KW-0808">Transferase</keyword>
<protein>
    <recommendedName>
        <fullName evidence="5">Glycosyltransferase</fullName>
        <ecNumber evidence="5">2.4.1.-</ecNumber>
    </recommendedName>
</protein>
<dbReference type="InterPro" id="IPR002213">
    <property type="entry name" value="UDP_glucos_trans"/>
</dbReference>
<evidence type="ECO:0000313" key="8">
    <source>
        <dbReference type="Proteomes" id="UP001163823"/>
    </source>
</evidence>
<feature type="region of interest" description="Disordered" evidence="6">
    <location>
        <begin position="454"/>
        <end position="504"/>
    </location>
</feature>
<dbReference type="PANTHER" id="PTHR48047:SF229">
    <property type="entry name" value="UDP-GLYCOSYLTRANSFERASE 73C3-RELATED"/>
    <property type="match status" value="1"/>
</dbReference>
<comment type="caution">
    <text evidence="7">The sequence shown here is derived from an EMBL/GenBank/DDBJ whole genome shotgun (WGS) entry which is preliminary data.</text>
</comment>
<dbReference type="PROSITE" id="PS00375">
    <property type="entry name" value="UDPGT"/>
    <property type="match status" value="1"/>
</dbReference>
<gene>
    <name evidence="7" type="ORF">O6P43_010220</name>
</gene>
<evidence type="ECO:0000313" key="7">
    <source>
        <dbReference type="EMBL" id="KAJ7972312.1"/>
    </source>
</evidence>
<evidence type="ECO:0000256" key="3">
    <source>
        <dbReference type="ARBA" id="ARBA00022679"/>
    </source>
</evidence>
<sequence length="504" mass="56281">MPFIRNTPKAKKAAMGSSAKPLHFVLFPHLAPGHLLPLFDTARLLAQRGATVTIFTSPGNASRFESLVSRAVSSGYSIQFVQVQIPFKEAGLPEGCENFDMLQSYDLAFKLYTAIRFMHKPAEILFEALPLKPSCIISDVCVPWTLQIARKHNIPRITFHIFSTFFLLSSYKFGMSQVTQNTFTETEHVAMSEIPDQNDPITEIQTQAQLSQKLMHYSIQMMAADIKSYGAIVNSSEAVEPESIEEYKKLRNGKAWCVGPVWLCNKNELDKAERGNKSSIDEHYCLEWLNLQEENSVVYACLGSVANLSASQLIELGLGLEASKRPFVWVIRGGDNLKELEKWIKEDGFEERIKGKGLLIRGWAPQVLILSHSAIGGFITHCGWGSILEAITCGVPIITWPLFADQFCNQINVAQVLKIGVKVGAEDLVNNGEGEKIEALVKKEDIKRAIEELMDEGEESEERRRRVREMGEMAKKAAEEGGSSHLDLTSLIEDIKQQSTSTQE</sequence>
<dbReference type="KEGG" id="qsa:O6P43_010220"/>
<dbReference type="FunFam" id="3.40.50.2000:FF:000047">
    <property type="entry name" value="Glycosyltransferase"/>
    <property type="match status" value="1"/>
</dbReference>
<dbReference type="InterPro" id="IPR035595">
    <property type="entry name" value="UDP_glycos_trans_CS"/>
</dbReference>
<dbReference type="EC" id="2.4.1.-" evidence="5"/>
<dbReference type="GO" id="GO:0035251">
    <property type="term" value="F:UDP-glucosyltransferase activity"/>
    <property type="evidence" value="ECO:0007669"/>
    <property type="project" value="TreeGrafter"/>
</dbReference>
<evidence type="ECO:0000256" key="2">
    <source>
        <dbReference type="ARBA" id="ARBA00022676"/>
    </source>
</evidence>
<dbReference type="PANTHER" id="PTHR48047">
    <property type="entry name" value="GLYCOSYLTRANSFERASE"/>
    <property type="match status" value="1"/>
</dbReference>
<accession>A0AAD7Q004</accession>
<dbReference type="SUPFAM" id="SSF53756">
    <property type="entry name" value="UDP-Glycosyltransferase/glycogen phosphorylase"/>
    <property type="match status" value="1"/>
</dbReference>
<keyword evidence="8" id="KW-1185">Reference proteome</keyword>
<dbReference type="AlphaFoldDB" id="A0AAD7Q004"/>
<evidence type="ECO:0000256" key="6">
    <source>
        <dbReference type="SAM" id="MobiDB-lite"/>
    </source>
</evidence>
<dbReference type="Pfam" id="PF00201">
    <property type="entry name" value="UDPGT"/>
    <property type="match status" value="1"/>
</dbReference>
<evidence type="ECO:0000256" key="5">
    <source>
        <dbReference type="RuleBase" id="RU362057"/>
    </source>
</evidence>
<proteinExistence type="inferred from homology"/>